<feature type="compositionally biased region" description="Basic residues" evidence="1">
    <location>
        <begin position="137"/>
        <end position="148"/>
    </location>
</feature>
<organism evidence="2">
    <name type="scientific">Opuntia streptacantha</name>
    <name type="common">Prickly pear cactus</name>
    <name type="synonym">Opuntia cardona</name>
    <dbReference type="NCBI Taxonomy" id="393608"/>
    <lineage>
        <taxon>Eukaryota</taxon>
        <taxon>Viridiplantae</taxon>
        <taxon>Streptophyta</taxon>
        <taxon>Embryophyta</taxon>
        <taxon>Tracheophyta</taxon>
        <taxon>Spermatophyta</taxon>
        <taxon>Magnoliopsida</taxon>
        <taxon>eudicotyledons</taxon>
        <taxon>Gunneridae</taxon>
        <taxon>Pentapetalae</taxon>
        <taxon>Caryophyllales</taxon>
        <taxon>Cactineae</taxon>
        <taxon>Cactaceae</taxon>
        <taxon>Opuntioideae</taxon>
        <taxon>Opuntia</taxon>
    </lineage>
</organism>
<name>A0A7C9ESH6_OPUST</name>
<feature type="region of interest" description="Disordered" evidence="1">
    <location>
        <begin position="67"/>
        <end position="168"/>
    </location>
</feature>
<evidence type="ECO:0000256" key="1">
    <source>
        <dbReference type="SAM" id="MobiDB-lite"/>
    </source>
</evidence>
<proteinExistence type="predicted"/>
<feature type="compositionally biased region" description="Basic and acidic residues" evidence="1">
    <location>
        <begin position="149"/>
        <end position="162"/>
    </location>
</feature>
<reference evidence="2" key="2">
    <citation type="submission" date="2020-07" db="EMBL/GenBank/DDBJ databases">
        <authorList>
            <person name="Vera ALvarez R."/>
            <person name="Arias-Moreno D.M."/>
            <person name="Jimenez-Jacinto V."/>
            <person name="Jimenez-Bremont J.F."/>
            <person name="Swaminathan K."/>
            <person name="Moose S.P."/>
            <person name="Guerrero-Gonzalez M.L."/>
            <person name="Marino-Ramirez L."/>
            <person name="Landsman D."/>
            <person name="Rodriguez-Kessler M."/>
            <person name="Delgado-Sanchez P."/>
        </authorList>
    </citation>
    <scope>NUCLEOTIDE SEQUENCE</scope>
    <source>
        <tissue evidence="2">Cladode</tissue>
    </source>
</reference>
<accession>A0A7C9ESH6</accession>
<dbReference type="EMBL" id="GISG01252361">
    <property type="protein sequence ID" value="MBA4671784.1"/>
    <property type="molecule type" value="Transcribed_RNA"/>
</dbReference>
<protein>
    <submittedName>
        <fullName evidence="2">Uncharacterized protein</fullName>
    </submittedName>
</protein>
<sequence length="216" mass="23402">MAPLIDTKAEGLSPAINTTISLSRSKTRTAPISSNGYSKELVMLNQLSHGRGRVYRANGLEEEVNQGEHCSAQQSSGTSVLPDFSHGKDHAPPGFERQVAACDNGDGNEMAEDRQRNSAGRRVTRSQSKKSVAQASRKQRTSGRKISKKKNEQDFTGRKSVDSVETTESMKQLAEEALRVGEILGIKVIKHKANAIKGLTDSIKAKSGACSTRARH</sequence>
<reference evidence="2" key="1">
    <citation type="journal article" date="2013" name="J. Plant Res.">
        <title>Effect of fungi and light on seed germination of three Opuntia species from semiarid lands of central Mexico.</title>
        <authorList>
            <person name="Delgado-Sanchez P."/>
            <person name="Jimenez-Bremont J.F."/>
            <person name="Guerrero-Gonzalez Mde L."/>
            <person name="Flores J."/>
        </authorList>
    </citation>
    <scope>NUCLEOTIDE SEQUENCE</scope>
    <source>
        <tissue evidence="2">Cladode</tissue>
    </source>
</reference>
<evidence type="ECO:0000313" key="2">
    <source>
        <dbReference type="EMBL" id="MBA4671785.1"/>
    </source>
</evidence>
<dbReference type="EMBL" id="GISG01252363">
    <property type="protein sequence ID" value="MBA4671785.1"/>
    <property type="molecule type" value="Transcribed_RNA"/>
</dbReference>
<dbReference type="AlphaFoldDB" id="A0A7C9ESH6"/>